<reference evidence="1 3" key="2">
    <citation type="submission" date="2020-05" db="EMBL/GenBank/DDBJ databases">
        <authorList>
            <person name="Campoy J."/>
            <person name="Schneeberger K."/>
            <person name="Spophaly S."/>
        </authorList>
    </citation>
    <scope>NUCLEOTIDE SEQUENCE [LARGE SCALE GENOMIC DNA]</scope>
    <source>
        <strain evidence="1">PruArmRojPasFocal</strain>
    </source>
</reference>
<protein>
    <recommendedName>
        <fullName evidence="5">Endonuclease/exonuclease/phosphatase domain-containing protein</fullName>
    </recommendedName>
</protein>
<sequence length="235" mass="27192">MCCGDFNEILSVNEKSGPRLRSIGHPLTWMNNCEDDVSVQAQLDRGFGNLALLHQWGNFTIYHLSAYSYDHYPIFLLLDSRPSVDVWRRQSTRRFQFEEQWTTGEDCERIIQEGWHCQESPTTNLAICAKCLSKWKSQKFSHMNSKIQSPLTSWLPFKLLPLLKSFSRARNWLQMSSTGYWNSMNYIRANVIVSIGCKLSDPVKIGVVVVHDYYDHLFSFADTTMSNEIFQAVST</sequence>
<dbReference type="EMBL" id="CAEKDK010000001">
    <property type="protein sequence ID" value="CAB4264533.1"/>
    <property type="molecule type" value="Genomic_DNA"/>
</dbReference>
<dbReference type="Proteomes" id="UP000507222">
    <property type="component" value="Unassembled WGS sequence"/>
</dbReference>
<dbReference type="AlphaFoldDB" id="A0A6J5TLC6"/>
<evidence type="ECO:0000313" key="2">
    <source>
        <dbReference type="EMBL" id="CAB4295146.1"/>
    </source>
</evidence>
<evidence type="ECO:0008006" key="5">
    <source>
        <dbReference type="Google" id="ProtNLM"/>
    </source>
</evidence>
<organism evidence="1 3">
    <name type="scientific">Prunus armeniaca</name>
    <name type="common">Apricot</name>
    <name type="synonym">Armeniaca vulgaris</name>
    <dbReference type="NCBI Taxonomy" id="36596"/>
    <lineage>
        <taxon>Eukaryota</taxon>
        <taxon>Viridiplantae</taxon>
        <taxon>Streptophyta</taxon>
        <taxon>Embryophyta</taxon>
        <taxon>Tracheophyta</taxon>
        <taxon>Spermatophyta</taxon>
        <taxon>Magnoliopsida</taxon>
        <taxon>eudicotyledons</taxon>
        <taxon>Gunneridae</taxon>
        <taxon>Pentapetalae</taxon>
        <taxon>rosids</taxon>
        <taxon>fabids</taxon>
        <taxon>Rosales</taxon>
        <taxon>Rosaceae</taxon>
        <taxon>Amygdaloideae</taxon>
        <taxon>Amygdaleae</taxon>
        <taxon>Prunus</taxon>
    </lineage>
</organism>
<accession>A0A6J5TLC6</accession>
<dbReference type="PANTHER" id="PTHR33710:SF62">
    <property type="entry name" value="DUF4283 DOMAIN PROTEIN"/>
    <property type="match status" value="1"/>
</dbReference>
<evidence type="ECO:0000313" key="4">
    <source>
        <dbReference type="Proteomes" id="UP000507245"/>
    </source>
</evidence>
<dbReference type="PANTHER" id="PTHR33710">
    <property type="entry name" value="BNAC02G09200D PROTEIN"/>
    <property type="match status" value="1"/>
</dbReference>
<proteinExistence type="predicted"/>
<reference evidence="4" key="1">
    <citation type="journal article" date="2020" name="Genome Biol.">
        <title>Gamete binning: chromosome-level and haplotype-resolved genome assembly enabled by high-throughput single-cell sequencing of gamete genomes.</title>
        <authorList>
            <person name="Campoy J.A."/>
            <person name="Sun H."/>
            <person name="Goel M."/>
            <person name="Jiao W.-B."/>
            <person name="Folz-Donahue K."/>
            <person name="Wang N."/>
            <person name="Rubio M."/>
            <person name="Liu C."/>
            <person name="Kukat C."/>
            <person name="Ruiz D."/>
            <person name="Huettel B."/>
            <person name="Schneeberger K."/>
        </authorList>
    </citation>
    <scope>NUCLEOTIDE SEQUENCE [LARGE SCALE GENOMIC DNA]</scope>
    <source>
        <strain evidence="4">cv. Rojo Pasion</strain>
    </source>
</reference>
<dbReference type="Proteomes" id="UP000507245">
    <property type="component" value="Unassembled WGS sequence"/>
</dbReference>
<evidence type="ECO:0000313" key="3">
    <source>
        <dbReference type="Proteomes" id="UP000507222"/>
    </source>
</evidence>
<gene>
    <name evidence="1" type="ORF">CURHAP_LOCUS6386</name>
    <name evidence="2" type="ORF">ORAREDHAP_LOCUS6429</name>
</gene>
<name>A0A6J5TLC6_PRUAR</name>
<keyword evidence="4" id="KW-1185">Reference proteome</keyword>
<dbReference type="EMBL" id="CAEKKB010000001">
    <property type="protein sequence ID" value="CAB4295146.1"/>
    <property type="molecule type" value="Genomic_DNA"/>
</dbReference>
<evidence type="ECO:0000313" key="1">
    <source>
        <dbReference type="EMBL" id="CAB4264533.1"/>
    </source>
</evidence>
<dbReference type="OrthoDB" id="1511026at2759"/>